<dbReference type="Proteomes" id="UP000604046">
    <property type="component" value="Unassembled WGS sequence"/>
</dbReference>
<dbReference type="Gene3D" id="2.60.120.620">
    <property type="entry name" value="q2cbj1_9rhob like domain"/>
    <property type="match status" value="1"/>
</dbReference>
<comment type="caution">
    <text evidence="2">The sequence shown here is derived from an EMBL/GenBank/DDBJ whole genome shotgun (WGS) entry which is preliminary data.</text>
</comment>
<evidence type="ECO:0000313" key="3">
    <source>
        <dbReference type="Proteomes" id="UP000604046"/>
    </source>
</evidence>
<dbReference type="InterPro" id="IPR008775">
    <property type="entry name" value="Phytyl_CoA_dOase-like"/>
</dbReference>
<organism evidence="2 3">
    <name type="scientific">Symbiodinium natans</name>
    <dbReference type="NCBI Taxonomy" id="878477"/>
    <lineage>
        <taxon>Eukaryota</taxon>
        <taxon>Sar</taxon>
        <taxon>Alveolata</taxon>
        <taxon>Dinophyceae</taxon>
        <taxon>Suessiales</taxon>
        <taxon>Symbiodiniaceae</taxon>
        <taxon>Symbiodinium</taxon>
    </lineage>
</organism>
<sequence>MYETEGPNLFLELGRDPAVLDIVSAALGTDDIFLWAAQIFCKPPGTGRTVPWHQDGQYWPIEPLQALTAWVAVDSSTKSNGCLQVLPGSHGALYPHEQRPSVDAAIDFVIQEDVFTSGRLNESNAHFIELQAGEMEVHHPNIVHRSARNTSQNRRAGVALAYMPTECLFVRDKRAAGDELGGLDLGYGTRPLFLVRGECRNGDNAFVVDARP</sequence>
<evidence type="ECO:0000256" key="1">
    <source>
        <dbReference type="ARBA" id="ARBA00001962"/>
    </source>
</evidence>
<dbReference type="Pfam" id="PF05721">
    <property type="entry name" value="PhyH"/>
    <property type="match status" value="1"/>
</dbReference>
<dbReference type="GO" id="GO:0016491">
    <property type="term" value="F:oxidoreductase activity"/>
    <property type="evidence" value="ECO:0007669"/>
    <property type="project" value="UniProtKB-ARBA"/>
</dbReference>
<evidence type="ECO:0000313" key="2">
    <source>
        <dbReference type="EMBL" id="CAE7608127.1"/>
    </source>
</evidence>
<accession>A0A812VAE5</accession>
<protein>
    <recommendedName>
        <fullName evidence="4">Phytanoyl-CoA dioxygenase</fullName>
    </recommendedName>
</protein>
<keyword evidence="3" id="KW-1185">Reference proteome</keyword>
<evidence type="ECO:0008006" key="4">
    <source>
        <dbReference type="Google" id="ProtNLM"/>
    </source>
</evidence>
<dbReference type="GO" id="GO:0046872">
    <property type="term" value="F:metal ion binding"/>
    <property type="evidence" value="ECO:0007669"/>
    <property type="project" value="UniProtKB-ARBA"/>
</dbReference>
<dbReference type="OrthoDB" id="445007at2759"/>
<gene>
    <name evidence="2" type="ORF">SNAT2548_LOCUS34574</name>
</gene>
<dbReference type="SUPFAM" id="SSF51197">
    <property type="entry name" value="Clavaminate synthase-like"/>
    <property type="match status" value="1"/>
</dbReference>
<dbReference type="PANTHER" id="PTHR20883">
    <property type="entry name" value="PHYTANOYL-COA DIOXYGENASE DOMAIN CONTAINING 1"/>
    <property type="match status" value="1"/>
</dbReference>
<dbReference type="AlphaFoldDB" id="A0A812VAE5"/>
<reference evidence="2" key="1">
    <citation type="submission" date="2021-02" db="EMBL/GenBank/DDBJ databases">
        <authorList>
            <person name="Dougan E. K."/>
            <person name="Rhodes N."/>
            <person name="Thang M."/>
            <person name="Chan C."/>
        </authorList>
    </citation>
    <scope>NUCLEOTIDE SEQUENCE</scope>
</reference>
<comment type="cofactor">
    <cofactor evidence="1">
        <name>Fe cation</name>
        <dbReference type="ChEBI" id="CHEBI:24875"/>
    </cofactor>
</comment>
<dbReference type="EMBL" id="CAJNDS010002816">
    <property type="protein sequence ID" value="CAE7608127.1"/>
    <property type="molecule type" value="Genomic_DNA"/>
</dbReference>
<dbReference type="PANTHER" id="PTHR20883:SF48">
    <property type="entry name" value="ECTOINE DIOXYGENASE"/>
    <property type="match status" value="1"/>
</dbReference>
<proteinExistence type="predicted"/>
<name>A0A812VAE5_9DINO</name>